<dbReference type="Proteomes" id="UP000614216">
    <property type="component" value="Unassembled WGS sequence"/>
</dbReference>
<keyword evidence="4" id="KW-1185">Reference proteome</keyword>
<dbReference type="AlphaFoldDB" id="A0A937KAN2"/>
<gene>
    <name evidence="3" type="ORF">JMN32_00495</name>
</gene>
<reference evidence="3" key="1">
    <citation type="submission" date="2021-01" db="EMBL/GenBank/DDBJ databases">
        <title>Fulvivirga kasyanovii gen. nov., sp nov., a novel member of the phylum Bacteroidetes isolated from seawater in a mussel farm.</title>
        <authorList>
            <person name="Zhao L.-H."/>
            <person name="Wang Z.-J."/>
        </authorList>
    </citation>
    <scope>NUCLEOTIDE SEQUENCE</scope>
    <source>
        <strain evidence="3">29W222</strain>
    </source>
</reference>
<evidence type="ECO:0000256" key="1">
    <source>
        <dbReference type="SAM" id="Phobius"/>
    </source>
</evidence>
<name>A0A937KAN2_9BACT</name>
<keyword evidence="1" id="KW-1133">Transmembrane helix</keyword>
<accession>A0A937KAN2</accession>
<keyword evidence="1" id="KW-0472">Membrane</keyword>
<organism evidence="3 4">
    <name type="scientific">Fulvivirga marina</name>
    <dbReference type="NCBI Taxonomy" id="2494733"/>
    <lineage>
        <taxon>Bacteria</taxon>
        <taxon>Pseudomonadati</taxon>
        <taxon>Bacteroidota</taxon>
        <taxon>Cytophagia</taxon>
        <taxon>Cytophagales</taxon>
        <taxon>Fulvivirgaceae</taxon>
        <taxon>Fulvivirga</taxon>
    </lineage>
</organism>
<comment type="caution">
    <text evidence="3">The sequence shown here is derived from an EMBL/GenBank/DDBJ whole genome shotgun (WGS) entry which is preliminary data.</text>
</comment>
<keyword evidence="1" id="KW-0812">Transmembrane</keyword>
<feature type="signal peptide" evidence="2">
    <location>
        <begin position="1"/>
        <end position="20"/>
    </location>
</feature>
<feature type="chain" id="PRO_5037113927" evidence="2">
    <location>
        <begin position="21"/>
        <end position="61"/>
    </location>
</feature>
<dbReference type="EMBL" id="JAEUGD010000001">
    <property type="protein sequence ID" value="MBL6444767.1"/>
    <property type="molecule type" value="Genomic_DNA"/>
</dbReference>
<protein>
    <submittedName>
        <fullName evidence="3">Uncharacterized protein</fullName>
    </submittedName>
</protein>
<feature type="transmembrane region" description="Helical" evidence="1">
    <location>
        <begin position="36"/>
        <end position="55"/>
    </location>
</feature>
<evidence type="ECO:0000313" key="4">
    <source>
        <dbReference type="Proteomes" id="UP000614216"/>
    </source>
</evidence>
<evidence type="ECO:0000256" key="2">
    <source>
        <dbReference type="SAM" id="SignalP"/>
    </source>
</evidence>
<evidence type="ECO:0000313" key="3">
    <source>
        <dbReference type="EMBL" id="MBL6444767.1"/>
    </source>
</evidence>
<dbReference type="RefSeq" id="WP_202854309.1">
    <property type="nucleotide sequence ID" value="NZ_JAEUGD010000001.1"/>
</dbReference>
<keyword evidence="2" id="KW-0732">Signal</keyword>
<sequence length="61" mass="6138">MLHRVILSLALLFISVATIAQPGGGGDPGSGAPVPLGGLEYLIAAGAALGIKKIWSARKRS</sequence>
<proteinExistence type="predicted"/>